<organism evidence="8 9">
    <name type="scientific">Naganishia liquefaciens</name>
    <dbReference type="NCBI Taxonomy" id="104408"/>
    <lineage>
        <taxon>Eukaryota</taxon>
        <taxon>Fungi</taxon>
        <taxon>Dikarya</taxon>
        <taxon>Basidiomycota</taxon>
        <taxon>Agaricomycotina</taxon>
        <taxon>Tremellomycetes</taxon>
        <taxon>Filobasidiales</taxon>
        <taxon>Filobasidiaceae</taxon>
        <taxon>Naganishia</taxon>
    </lineage>
</organism>
<comment type="caution">
    <text evidence="6">Lacks conserved residue(s) required for the propagation of feature annotation.</text>
</comment>
<evidence type="ECO:0000256" key="4">
    <source>
        <dbReference type="ARBA" id="ARBA00022989"/>
    </source>
</evidence>
<sequence>MLIGLTSRILCNLACFLYPAYASYKALSISPINSQDATRQLERWLMYWAVVGSWVGMEAVAGWFLSLIPFYSLFKLVFFLWLSLPQTEGSTYLFNTLLAPTFHEHEHDIDAFLSSLKTRLSGAILDLLTWAWGRARTALDLNLDLTRSSISTTAEARAIDADPDFQQYPLAMSAQPPTLHDPASGVMQQAYNVASRYAFQYLPIAINALQNARTPASGLSASQQRAKVSPVTTFQGYNADTQIQDTIPQESAPSATLRQAVSTIYTSSHAHPSTSDNVDLHRRGNLQPKDAASGATSRSISDQEIPTQGSESSRSSWGVASGYDEIRRDEVDDTSLAGPTRPGNARRTSSWFRWSGAGTAQDLKDKTE</sequence>
<keyword evidence="5 6" id="KW-0472">Membrane</keyword>
<dbReference type="AlphaFoldDB" id="A0A8H3YIQ1"/>
<evidence type="ECO:0000313" key="8">
    <source>
        <dbReference type="EMBL" id="GHJ88796.1"/>
    </source>
</evidence>
<proteinExistence type="inferred from homology"/>
<evidence type="ECO:0000256" key="3">
    <source>
        <dbReference type="ARBA" id="ARBA00022692"/>
    </source>
</evidence>
<dbReference type="PANTHER" id="PTHR12300">
    <property type="entry name" value="HVA22-LIKE PROTEINS"/>
    <property type="match status" value="1"/>
</dbReference>
<feature type="compositionally biased region" description="Polar residues" evidence="7">
    <location>
        <begin position="266"/>
        <end position="277"/>
    </location>
</feature>
<keyword evidence="3 6" id="KW-0812">Transmembrane</keyword>
<dbReference type="GO" id="GO:0016020">
    <property type="term" value="C:membrane"/>
    <property type="evidence" value="ECO:0007669"/>
    <property type="project" value="UniProtKB-SubCell"/>
</dbReference>
<evidence type="ECO:0000256" key="6">
    <source>
        <dbReference type="RuleBase" id="RU362006"/>
    </source>
</evidence>
<dbReference type="EMBL" id="BLZA01000032">
    <property type="protein sequence ID" value="GHJ88796.1"/>
    <property type="molecule type" value="Genomic_DNA"/>
</dbReference>
<evidence type="ECO:0000313" key="9">
    <source>
        <dbReference type="Proteomes" id="UP000620104"/>
    </source>
</evidence>
<dbReference type="OrthoDB" id="434647at2759"/>
<feature type="compositionally biased region" description="Polar residues" evidence="7">
    <location>
        <begin position="294"/>
        <end position="318"/>
    </location>
</feature>
<evidence type="ECO:0000256" key="1">
    <source>
        <dbReference type="ARBA" id="ARBA00004141"/>
    </source>
</evidence>
<evidence type="ECO:0000256" key="7">
    <source>
        <dbReference type="SAM" id="MobiDB-lite"/>
    </source>
</evidence>
<keyword evidence="4 6" id="KW-1133">Transmembrane helix</keyword>
<feature type="transmembrane region" description="Helical" evidence="6">
    <location>
        <begin position="46"/>
        <end position="74"/>
    </location>
</feature>
<dbReference type="Proteomes" id="UP000620104">
    <property type="component" value="Unassembled WGS sequence"/>
</dbReference>
<name>A0A8H3YIQ1_9TREE</name>
<evidence type="ECO:0000256" key="2">
    <source>
        <dbReference type="ARBA" id="ARBA00008573"/>
    </source>
</evidence>
<evidence type="ECO:0000256" key="5">
    <source>
        <dbReference type="ARBA" id="ARBA00023136"/>
    </source>
</evidence>
<gene>
    <name evidence="8" type="ORF">NliqN6_5198</name>
</gene>
<comment type="similarity">
    <text evidence="2 6">Belongs to the DP1 family.</text>
</comment>
<accession>A0A8H3YIQ1</accession>
<feature type="region of interest" description="Disordered" evidence="7">
    <location>
        <begin position="266"/>
        <end position="368"/>
    </location>
</feature>
<dbReference type="InterPro" id="IPR004345">
    <property type="entry name" value="TB2_DP1_HVA22"/>
</dbReference>
<dbReference type="Pfam" id="PF03134">
    <property type="entry name" value="TB2_DP1_HVA22"/>
    <property type="match status" value="1"/>
</dbReference>
<protein>
    <recommendedName>
        <fullName evidence="6">Protein YOP1</fullName>
    </recommendedName>
</protein>
<comment type="subcellular location">
    <subcellularLocation>
        <location evidence="1 6">Membrane</location>
        <topology evidence="1 6">Multi-pass membrane protein</topology>
    </subcellularLocation>
</comment>
<comment type="caution">
    <text evidence="8">The sequence shown here is derived from an EMBL/GenBank/DDBJ whole genome shotgun (WGS) entry which is preliminary data.</text>
</comment>
<keyword evidence="9" id="KW-1185">Reference proteome</keyword>
<reference evidence="8" key="1">
    <citation type="submission" date="2020-07" db="EMBL/GenBank/DDBJ databases">
        <title>Draft Genome Sequence of a Deep-Sea Yeast, Naganishia (Cryptococcus) liquefaciens strain N6.</title>
        <authorList>
            <person name="Han Y.W."/>
            <person name="Kajitani R."/>
            <person name="Morimoto H."/>
            <person name="Parhat M."/>
            <person name="Tsubouchi H."/>
            <person name="Bakenova O."/>
            <person name="Ogata M."/>
            <person name="Argunhan B."/>
            <person name="Aoki R."/>
            <person name="Kajiwara S."/>
            <person name="Itoh T."/>
            <person name="Iwasaki H."/>
        </authorList>
    </citation>
    <scope>NUCLEOTIDE SEQUENCE</scope>
    <source>
        <strain evidence="8">N6</strain>
    </source>
</reference>
<dbReference type="PANTHER" id="PTHR12300:SF161">
    <property type="entry name" value="RECEPTOR EXPRESSION-ENHANCING PROTEIN"/>
    <property type="match status" value="1"/>
</dbReference>